<reference evidence="1 2" key="1">
    <citation type="submission" date="2016-11" db="EMBL/GenBank/DDBJ databases">
        <authorList>
            <person name="Jaros S."/>
            <person name="Januszkiewicz K."/>
            <person name="Wedrychowicz H."/>
        </authorList>
    </citation>
    <scope>NUCLEOTIDE SEQUENCE [LARGE SCALE GENOMIC DNA]</scope>
    <source>
        <strain evidence="1 2">DSM 22153</strain>
    </source>
</reference>
<dbReference type="EMBL" id="FRBW01000004">
    <property type="protein sequence ID" value="SHM88137.1"/>
    <property type="molecule type" value="Genomic_DNA"/>
</dbReference>
<evidence type="ECO:0000313" key="2">
    <source>
        <dbReference type="Proteomes" id="UP000186002"/>
    </source>
</evidence>
<evidence type="ECO:0000313" key="1">
    <source>
        <dbReference type="EMBL" id="SHM88137.1"/>
    </source>
</evidence>
<accession>A0A1M7MBD0</accession>
<dbReference type="InterPro" id="IPR018697">
    <property type="entry name" value="DUF2199"/>
</dbReference>
<organism evidence="1 2">
    <name type="scientific">Roseibium suaedae</name>
    <dbReference type="NCBI Taxonomy" id="735517"/>
    <lineage>
        <taxon>Bacteria</taxon>
        <taxon>Pseudomonadati</taxon>
        <taxon>Pseudomonadota</taxon>
        <taxon>Alphaproteobacteria</taxon>
        <taxon>Hyphomicrobiales</taxon>
        <taxon>Stappiaceae</taxon>
        <taxon>Roseibium</taxon>
    </lineage>
</organism>
<dbReference type="Pfam" id="PF09965">
    <property type="entry name" value="DUF2199"/>
    <property type="match status" value="1"/>
</dbReference>
<proteinExistence type="predicted"/>
<protein>
    <recommendedName>
        <fullName evidence="3">DUF2199 domain-containing protein</fullName>
    </recommendedName>
</protein>
<sequence length="180" mass="20535">MIIAIDPNKRKFSFKCACCGNIHEGGPSFSYDKPFEYFGVPDEDRESCIRINSDLCVINESVFLIRTTLAIPILETDDDFLWGVWVSQSKESFDRYVDTYETDQSGDVSFGWLNVRMPGYTANDAEPVYLAVDVHWGPDRPELVFHQHENHQLAIDQREGISWDKAVELATLLQHPPSCS</sequence>
<gene>
    <name evidence="1" type="ORF">SAMN05444272_3338</name>
</gene>
<dbReference type="OrthoDB" id="4404538at2"/>
<evidence type="ECO:0008006" key="3">
    <source>
        <dbReference type="Google" id="ProtNLM"/>
    </source>
</evidence>
<dbReference type="Proteomes" id="UP000186002">
    <property type="component" value="Unassembled WGS sequence"/>
</dbReference>
<dbReference type="AlphaFoldDB" id="A0A1M7MBD0"/>
<keyword evidence="2" id="KW-1185">Reference proteome</keyword>
<dbReference type="STRING" id="735517.SAMN05444272_3338"/>
<name>A0A1M7MBD0_9HYPH</name>
<dbReference type="RefSeq" id="WP_073014481.1">
    <property type="nucleotide sequence ID" value="NZ_FRBW01000004.1"/>
</dbReference>